<keyword evidence="8 11" id="KW-0328">Glycosyltransferase</keyword>
<comment type="subunit">
    <text evidence="11">Homodimer.</text>
</comment>
<dbReference type="Gene3D" id="3.40.50.2020">
    <property type="match status" value="1"/>
</dbReference>
<dbReference type="InterPro" id="IPR005764">
    <property type="entry name" value="Ade_phspho_trans"/>
</dbReference>
<evidence type="ECO:0000256" key="11">
    <source>
        <dbReference type="HAMAP-Rule" id="MF_00004"/>
    </source>
</evidence>
<dbReference type="NCBIfam" id="NF002634">
    <property type="entry name" value="PRK02304.1-3"/>
    <property type="match status" value="1"/>
</dbReference>
<sequence>MNIDQLKATITTIPDYPKPGINFRDVTSLLQVPEALRETIRLMCEPYRDSGIDKIVAIEARGFVFGAAMALELGCGLVLARKPGKLPRATRAAAYTLEYGENTLHIHTDAIHAGERVLLVDDLIATGGTAEATVELIKGVEAILVGAAFAVALVDLPGLAKLSALSVKAHHVIEFEGD</sequence>
<dbReference type="PANTHER" id="PTHR32315">
    <property type="entry name" value="ADENINE PHOSPHORIBOSYLTRANSFERASE"/>
    <property type="match status" value="1"/>
</dbReference>
<dbReference type="PANTHER" id="PTHR32315:SF3">
    <property type="entry name" value="ADENINE PHOSPHORIBOSYLTRANSFERASE"/>
    <property type="match status" value="1"/>
</dbReference>
<keyword evidence="10 11" id="KW-0660">Purine salvage</keyword>
<dbReference type="EC" id="2.4.2.7" evidence="6 11"/>
<dbReference type="NCBIfam" id="NF002636">
    <property type="entry name" value="PRK02304.1-5"/>
    <property type="match status" value="1"/>
</dbReference>
<evidence type="ECO:0000256" key="5">
    <source>
        <dbReference type="ARBA" id="ARBA00008391"/>
    </source>
</evidence>
<dbReference type="Pfam" id="PF00156">
    <property type="entry name" value="Pribosyltran"/>
    <property type="match status" value="1"/>
</dbReference>
<feature type="domain" description="Phosphoribosyltransferase" evidence="12">
    <location>
        <begin position="26"/>
        <end position="151"/>
    </location>
</feature>
<organism evidence="13 14">
    <name type="scientific">Gilvimarinus japonicus</name>
    <dbReference type="NCBI Taxonomy" id="1796469"/>
    <lineage>
        <taxon>Bacteria</taxon>
        <taxon>Pseudomonadati</taxon>
        <taxon>Pseudomonadota</taxon>
        <taxon>Gammaproteobacteria</taxon>
        <taxon>Cellvibrionales</taxon>
        <taxon>Cellvibrionaceae</taxon>
        <taxon>Gilvimarinus</taxon>
    </lineage>
</organism>
<dbReference type="NCBIfam" id="TIGR01090">
    <property type="entry name" value="apt"/>
    <property type="match status" value="1"/>
</dbReference>
<comment type="function">
    <text evidence="2 11">Catalyzes a salvage reaction resulting in the formation of AMP, that is energically less costly than de novo synthesis.</text>
</comment>
<dbReference type="InterPro" id="IPR000836">
    <property type="entry name" value="PRTase_dom"/>
</dbReference>
<proteinExistence type="inferred from homology"/>
<evidence type="ECO:0000256" key="2">
    <source>
        <dbReference type="ARBA" id="ARBA00003968"/>
    </source>
</evidence>
<evidence type="ECO:0000256" key="8">
    <source>
        <dbReference type="ARBA" id="ARBA00022676"/>
    </source>
</evidence>
<dbReference type="HAMAP" id="MF_00004">
    <property type="entry name" value="Aden_phosphoribosyltr"/>
    <property type="match status" value="1"/>
</dbReference>
<evidence type="ECO:0000256" key="7">
    <source>
        <dbReference type="ARBA" id="ARBA00022490"/>
    </source>
</evidence>
<evidence type="ECO:0000313" key="14">
    <source>
        <dbReference type="Proteomes" id="UP001595548"/>
    </source>
</evidence>
<evidence type="ECO:0000313" key="13">
    <source>
        <dbReference type="EMBL" id="MFC3155030.1"/>
    </source>
</evidence>
<comment type="caution">
    <text evidence="13">The sequence shown here is derived from an EMBL/GenBank/DDBJ whole genome shotgun (WGS) entry which is preliminary data.</text>
</comment>
<dbReference type="CDD" id="cd06223">
    <property type="entry name" value="PRTases_typeI"/>
    <property type="match status" value="1"/>
</dbReference>
<evidence type="ECO:0000256" key="10">
    <source>
        <dbReference type="ARBA" id="ARBA00022726"/>
    </source>
</evidence>
<comment type="subcellular location">
    <subcellularLocation>
        <location evidence="3 11">Cytoplasm</location>
    </subcellularLocation>
</comment>
<evidence type="ECO:0000256" key="1">
    <source>
        <dbReference type="ARBA" id="ARBA00000868"/>
    </source>
</evidence>
<reference evidence="14" key="1">
    <citation type="journal article" date="2019" name="Int. J. Syst. Evol. Microbiol.">
        <title>The Global Catalogue of Microorganisms (GCM) 10K type strain sequencing project: providing services to taxonomists for standard genome sequencing and annotation.</title>
        <authorList>
            <consortium name="The Broad Institute Genomics Platform"/>
            <consortium name="The Broad Institute Genome Sequencing Center for Infectious Disease"/>
            <person name="Wu L."/>
            <person name="Ma J."/>
        </authorList>
    </citation>
    <scope>NUCLEOTIDE SEQUENCE [LARGE SCALE GENOMIC DNA]</scope>
    <source>
        <strain evidence="14">KCTC 52141</strain>
    </source>
</reference>
<dbReference type="EMBL" id="JBHRTL010000006">
    <property type="protein sequence ID" value="MFC3155030.1"/>
    <property type="molecule type" value="Genomic_DNA"/>
</dbReference>
<evidence type="ECO:0000256" key="4">
    <source>
        <dbReference type="ARBA" id="ARBA00004659"/>
    </source>
</evidence>
<dbReference type="InterPro" id="IPR050054">
    <property type="entry name" value="UPRTase/APRTase"/>
</dbReference>
<evidence type="ECO:0000256" key="9">
    <source>
        <dbReference type="ARBA" id="ARBA00022679"/>
    </source>
</evidence>
<dbReference type="Proteomes" id="UP001595548">
    <property type="component" value="Unassembled WGS sequence"/>
</dbReference>
<evidence type="ECO:0000256" key="3">
    <source>
        <dbReference type="ARBA" id="ARBA00004496"/>
    </source>
</evidence>
<comment type="catalytic activity">
    <reaction evidence="1 11">
        <text>AMP + diphosphate = 5-phospho-alpha-D-ribose 1-diphosphate + adenine</text>
        <dbReference type="Rhea" id="RHEA:16609"/>
        <dbReference type="ChEBI" id="CHEBI:16708"/>
        <dbReference type="ChEBI" id="CHEBI:33019"/>
        <dbReference type="ChEBI" id="CHEBI:58017"/>
        <dbReference type="ChEBI" id="CHEBI:456215"/>
        <dbReference type="EC" id="2.4.2.7"/>
    </reaction>
</comment>
<evidence type="ECO:0000256" key="6">
    <source>
        <dbReference type="ARBA" id="ARBA00011893"/>
    </source>
</evidence>
<comment type="pathway">
    <text evidence="4 11">Purine metabolism; AMP biosynthesis via salvage pathway; AMP from adenine: step 1/1.</text>
</comment>
<evidence type="ECO:0000259" key="12">
    <source>
        <dbReference type="Pfam" id="PF00156"/>
    </source>
</evidence>
<protein>
    <recommendedName>
        <fullName evidence="6 11">Adenine phosphoribosyltransferase</fullName>
        <shortName evidence="11">APRT</shortName>
        <ecNumber evidence="6 11">2.4.2.7</ecNumber>
    </recommendedName>
</protein>
<keyword evidence="9 11" id="KW-0808">Transferase</keyword>
<dbReference type="InterPro" id="IPR029057">
    <property type="entry name" value="PRTase-like"/>
</dbReference>
<accession>A0ABV7HSF7</accession>
<gene>
    <name evidence="11" type="primary">apt</name>
    <name evidence="13" type="ORF">ACFOEB_07445</name>
</gene>
<dbReference type="SUPFAM" id="SSF53271">
    <property type="entry name" value="PRTase-like"/>
    <property type="match status" value="1"/>
</dbReference>
<name>A0ABV7HSF7_9GAMM</name>
<comment type="similarity">
    <text evidence="5 11">Belongs to the purine/pyrimidine phosphoribosyltransferase family.</text>
</comment>
<keyword evidence="14" id="KW-1185">Reference proteome</keyword>
<keyword evidence="7 11" id="KW-0963">Cytoplasm</keyword>
<dbReference type="RefSeq" id="WP_382415545.1">
    <property type="nucleotide sequence ID" value="NZ_AP031500.1"/>
</dbReference>
<dbReference type="GO" id="GO:0003999">
    <property type="term" value="F:adenine phosphoribosyltransferase activity"/>
    <property type="evidence" value="ECO:0007669"/>
    <property type="project" value="UniProtKB-EC"/>
</dbReference>